<feature type="transmembrane region" description="Helical" evidence="6">
    <location>
        <begin position="150"/>
        <end position="170"/>
    </location>
</feature>
<feature type="transmembrane region" description="Helical" evidence="6">
    <location>
        <begin position="190"/>
        <end position="212"/>
    </location>
</feature>
<comment type="subcellular location">
    <subcellularLocation>
        <location evidence="1">Cell membrane</location>
        <topology evidence="1">Multi-pass membrane protein</topology>
    </subcellularLocation>
</comment>
<keyword evidence="4 6" id="KW-1133">Transmembrane helix</keyword>
<evidence type="ECO:0000256" key="5">
    <source>
        <dbReference type="ARBA" id="ARBA00023136"/>
    </source>
</evidence>
<dbReference type="Proteomes" id="UP000095008">
    <property type="component" value="Unassembled WGS sequence"/>
</dbReference>
<reference evidence="7" key="1">
    <citation type="journal article" date="2016" name="Int. J. Mol. Sci.">
        <title>Comparative genomics of the extreme acidophile Acidithiobacillus thiooxidans reveals intraspecific divergence and niche adaptation.</title>
        <authorList>
            <person name="Zhang X."/>
            <person name="Feng X."/>
            <person name="Tao J."/>
            <person name="Ma L."/>
            <person name="Xiao Y."/>
            <person name="Liang Y."/>
            <person name="Liu X."/>
            <person name="Yin H."/>
        </authorList>
    </citation>
    <scope>NUCLEOTIDE SEQUENCE [LARGE SCALE GENOMIC DNA]</scope>
    <source>
        <strain evidence="7">DXS-W</strain>
    </source>
</reference>
<feature type="transmembrane region" description="Helical" evidence="6">
    <location>
        <begin position="40"/>
        <end position="65"/>
    </location>
</feature>
<keyword evidence="3 6" id="KW-0812">Transmembrane</keyword>
<evidence type="ECO:0000256" key="2">
    <source>
        <dbReference type="ARBA" id="ARBA00022475"/>
    </source>
</evidence>
<evidence type="ECO:0000313" key="8">
    <source>
        <dbReference type="Proteomes" id="UP000095008"/>
    </source>
</evidence>
<sequence>MTLHIWIFYALTVMVISAIPGPNMMLVMSHGALYGWRRSMATMLGCMTALLLMITLSAAGLGIFFQTWPRIFDLVRILGAAYLIYLGIRAWQSGGRRPENIQDLAVTRTPIQRPAALYRTGILVTITNPKALLFTVALLPQFMRPQANPWIQFAELIFTFWLIEMSWYMVYAQLGTRISALLRSPRANQILQRGTGGLFMAIGLTLFVMAALNES</sequence>
<name>A0A1C2I055_ACITH</name>
<dbReference type="InterPro" id="IPR001123">
    <property type="entry name" value="LeuE-type"/>
</dbReference>
<keyword evidence="8" id="KW-1185">Reference proteome</keyword>
<dbReference type="AlphaFoldDB" id="A0A1C2I055"/>
<evidence type="ECO:0000256" key="3">
    <source>
        <dbReference type="ARBA" id="ARBA00022692"/>
    </source>
</evidence>
<feature type="transmembrane region" description="Helical" evidence="6">
    <location>
        <begin position="6"/>
        <end position="28"/>
    </location>
</feature>
<dbReference type="Pfam" id="PF01810">
    <property type="entry name" value="LysE"/>
    <property type="match status" value="1"/>
</dbReference>
<dbReference type="PANTHER" id="PTHR30086">
    <property type="entry name" value="ARGININE EXPORTER PROTEIN ARGO"/>
    <property type="match status" value="1"/>
</dbReference>
<evidence type="ECO:0000256" key="4">
    <source>
        <dbReference type="ARBA" id="ARBA00022989"/>
    </source>
</evidence>
<dbReference type="GO" id="GO:0015171">
    <property type="term" value="F:amino acid transmembrane transporter activity"/>
    <property type="evidence" value="ECO:0007669"/>
    <property type="project" value="TreeGrafter"/>
</dbReference>
<dbReference type="PANTHER" id="PTHR30086:SF20">
    <property type="entry name" value="ARGININE EXPORTER PROTEIN ARGO-RELATED"/>
    <property type="match status" value="1"/>
</dbReference>
<evidence type="ECO:0000313" key="7">
    <source>
        <dbReference type="EMBL" id="OCX69398.1"/>
    </source>
</evidence>
<keyword evidence="2" id="KW-1003">Cell membrane</keyword>
<feature type="transmembrane region" description="Helical" evidence="6">
    <location>
        <begin position="116"/>
        <end position="138"/>
    </location>
</feature>
<accession>A0A1C2I055</accession>
<gene>
    <name evidence="7" type="ORF">A6M23_15485</name>
</gene>
<dbReference type="OrthoDB" id="9812084at2"/>
<proteinExistence type="predicted"/>
<dbReference type="PIRSF" id="PIRSF006324">
    <property type="entry name" value="LeuE"/>
    <property type="match status" value="1"/>
</dbReference>
<dbReference type="EMBL" id="LWRY01000218">
    <property type="protein sequence ID" value="OCX69398.1"/>
    <property type="molecule type" value="Genomic_DNA"/>
</dbReference>
<evidence type="ECO:0000256" key="1">
    <source>
        <dbReference type="ARBA" id="ARBA00004651"/>
    </source>
</evidence>
<organism evidence="7 8">
    <name type="scientific">Acidithiobacillus thiooxidans</name>
    <name type="common">Thiobacillus thiooxidans</name>
    <dbReference type="NCBI Taxonomy" id="930"/>
    <lineage>
        <taxon>Bacteria</taxon>
        <taxon>Pseudomonadati</taxon>
        <taxon>Pseudomonadota</taxon>
        <taxon>Acidithiobacillia</taxon>
        <taxon>Acidithiobacillales</taxon>
        <taxon>Acidithiobacillaceae</taxon>
        <taxon>Acidithiobacillus</taxon>
    </lineage>
</organism>
<dbReference type="RefSeq" id="WP_065974871.1">
    <property type="nucleotide sequence ID" value="NZ_LWRY01000218.1"/>
</dbReference>
<keyword evidence="5 6" id="KW-0472">Membrane</keyword>
<dbReference type="GO" id="GO:0005886">
    <property type="term" value="C:plasma membrane"/>
    <property type="evidence" value="ECO:0007669"/>
    <property type="project" value="UniProtKB-SubCell"/>
</dbReference>
<comment type="caution">
    <text evidence="7">The sequence shown here is derived from an EMBL/GenBank/DDBJ whole genome shotgun (WGS) entry which is preliminary data.</text>
</comment>
<protein>
    <submittedName>
        <fullName evidence="7">Amino acid transporter</fullName>
    </submittedName>
</protein>
<evidence type="ECO:0000256" key="6">
    <source>
        <dbReference type="SAM" id="Phobius"/>
    </source>
</evidence>